<dbReference type="NCBIfam" id="TIGR02152">
    <property type="entry name" value="D_ribokin_bact"/>
    <property type="match status" value="1"/>
</dbReference>
<feature type="domain" description="Carbohydrate kinase PfkB" evidence="13">
    <location>
        <begin position="1"/>
        <end position="295"/>
    </location>
</feature>
<evidence type="ECO:0000256" key="6">
    <source>
        <dbReference type="ARBA" id="ARBA00022741"/>
    </source>
</evidence>
<accession>A0A402B7F0</accession>
<dbReference type="CDD" id="cd01174">
    <property type="entry name" value="ribokinase"/>
    <property type="match status" value="1"/>
</dbReference>
<dbReference type="Pfam" id="PF00294">
    <property type="entry name" value="PfkB"/>
    <property type="match status" value="1"/>
</dbReference>
<feature type="binding site" evidence="12">
    <location>
        <position position="249"/>
    </location>
    <ligand>
        <name>K(+)</name>
        <dbReference type="ChEBI" id="CHEBI:29103"/>
    </ligand>
</feature>
<evidence type="ECO:0000256" key="2">
    <source>
        <dbReference type="ARBA" id="ARBA00012035"/>
    </source>
</evidence>
<evidence type="ECO:0000256" key="1">
    <source>
        <dbReference type="ARBA" id="ARBA00005380"/>
    </source>
</evidence>
<dbReference type="InterPro" id="IPR002139">
    <property type="entry name" value="Ribo/fructo_kinase"/>
</dbReference>
<dbReference type="PROSITE" id="PS00584">
    <property type="entry name" value="PFKB_KINASES_2"/>
    <property type="match status" value="1"/>
</dbReference>
<comment type="activity regulation">
    <text evidence="12">Activated by a monovalent cation that binds near, but not in, the active site. The most likely occupant of the site in vivo is potassium. Ion binding induces a conformational change that may alter substrate affinity.</text>
</comment>
<name>A0A402B7F0_9CHLR</name>
<dbReference type="EC" id="2.7.1.15" evidence="2 12"/>
<evidence type="ECO:0000256" key="4">
    <source>
        <dbReference type="ARBA" id="ARBA00022679"/>
    </source>
</evidence>
<dbReference type="OrthoDB" id="9775849at2"/>
<dbReference type="GO" id="GO:0004747">
    <property type="term" value="F:ribokinase activity"/>
    <property type="evidence" value="ECO:0007669"/>
    <property type="project" value="UniProtKB-UniRule"/>
</dbReference>
<dbReference type="RefSeq" id="WP_126627651.1">
    <property type="nucleotide sequence ID" value="NZ_BIFT01000001.1"/>
</dbReference>
<dbReference type="InterPro" id="IPR011877">
    <property type="entry name" value="Ribokinase"/>
</dbReference>
<dbReference type="PANTHER" id="PTHR10584:SF166">
    <property type="entry name" value="RIBOKINASE"/>
    <property type="match status" value="1"/>
</dbReference>
<feature type="binding site" evidence="12">
    <location>
        <begin position="252"/>
        <end position="253"/>
    </location>
    <ligand>
        <name>ATP</name>
        <dbReference type="ChEBI" id="CHEBI:30616"/>
    </ligand>
</feature>
<feature type="binding site" evidence="12">
    <location>
        <position position="283"/>
    </location>
    <ligand>
        <name>K(+)</name>
        <dbReference type="ChEBI" id="CHEBI:29103"/>
    </ligand>
</feature>
<keyword evidence="4 12" id="KW-0808">Transferase</keyword>
<evidence type="ECO:0000256" key="9">
    <source>
        <dbReference type="ARBA" id="ARBA00022842"/>
    </source>
</evidence>
<dbReference type="Gene3D" id="3.40.1190.20">
    <property type="match status" value="1"/>
</dbReference>
<comment type="caution">
    <text evidence="12">Lacks conserved residue(s) required for the propagation of feature annotation.</text>
</comment>
<evidence type="ECO:0000313" key="14">
    <source>
        <dbReference type="EMBL" id="GCE27284.1"/>
    </source>
</evidence>
<organism evidence="14 15">
    <name type="scientific">Dictyobacter alpinus</name>
    <dbReference type="NCBI Taxonomy" id="2014873"/>
    <lineage>
        <taxon>Bacteria</taxon>
        <taxon>Bacillati</taxon>
        <taxon>Chloroflexota</taxon>
        <taxon>Ktedonobacteria</taxon>
        <taxon>Ktedonobacterales</taxon>
        <taxon>Dictyobacteraceae</taxon>
        <taxon>Dictyobacter</taxon>
    </lineage>
</organism>
<dbReference type="InterPro" id="IPR011611">
    <property type="entry name" value="PfkB_dom"/>
</dbReference>
<comment type="cofactor">
    <cofactor evidence="12">
        <name>Mg(2+)</name>
        <dbReference type="ChEBI" id="CHEBI:18420"/>
    </cofactor>
    <text evidence="12">Requires a divalent cation, most likely magnesium in vivo, as an electrophilic catalyst to aid phosphoryl group transfer. It is the chelate of the metal and the nucleotide that is the actual substrate.</text>
</comment>
<keyword evidence="7 12" id="KW-0418">Kinase</keyword>
<keyword evidence="12" id="KW-0963">Cytoplasm</keyword>
<feature type="binding site" evidence="12">
    <location>
        <begin position="40"/>
        <end position="44"/>
    </location>
    <ligand>
        <name>substrate</name>
    </ligand>
</feature>
<sequence>MKKICVIGSFNIDIITTTDRLPTVGETVFSNTFDVFVGGGKGGNQAVALGKLGADVRMIGKLGDRFYGPSYLEVLKAHHIHCDSVEIEKDMFPGTAVVAVDKHGDNLLFVYSGANEKVDIPMIERHWEAIAACDIFLFQLEIPLETNLYAMKKLKALKKTLILDPAPTTYYHKDMLEYVDYVTPNETELAQLTGIAIEHPDDFQTASLFLVGKGASTVIAKAGKHGAYLCTAASFEHIKGYTVNVVDTTAAGDSFNAGFAYALAQGESTLASIKFANAVAALSTTVVGAQNGMPTLEQVRAFLTTQGV</sequence>
<feature type="binding site" evidence="12">
    <location>
        <begin position="11"/>
        <end position="13"/>
    </location>
    <ligand>
        <name>substrate</name>
    </ligand>
</feature>
<evidence type="ECO:0000313" key="15">
    <source>
        <dbReference type="Proteomes" id="UP000287171"/>
    </source>
</evidence>
<feature type="binding site" evidence="12">
    <location>
        <position position="286"/>
    </location>
    <ligand>
        <name>K(+)</name>
        <dbReference type="ChEBI" id="CHEBI:29103"/>
    </ligand>
</feature>
<feature type="binding site" evidence="12">
    <location>
        <position position="277"/>
    </location>
    <ligand>
        <name>ATP</name>
        <dbReference type="ChEBI" id="CHEBI:30616"/>
    </ligand>
</feature>
<keyword evidence="15" id="KW-1185">Reference proteome</keyword>
<dbReference type="PRINTS" id="PR00990">
    <property type="entry name" value="RIBOKINASE"/>
</dbReference>
<dbReference type="GO" id="GO:0005829">
    <property type="term" value="C:cytosol"/>
    <property type="evidence" value="ECO:0007669"/>
    <property type="project" value="TreeGrafter"/>
</dbReference>
<feature type="binding site" evidence="12">
    <location>
        <position position="288"/>
    </location>
    <ligand>
        <name>K(+)</name>
        <dbReference type="ChEBI" id="CHEBI:29103"/>
    </ligand>
</feature>
<comment type="similarity">
    <text evidence="12">Belongs to the carbohydrate kinase PfkB family. Ribokinase subfamily.</text>
</comment>
<dbReference type="InterPro" id="IPR002173">
    <property type="entry name" value="Carboh/pur_kinase_PfkB_CS"/>
</dbReference>
<feature type="binding site" evidence="12">
    <location>
        <position position="185"/>
    </location>
    <ligand>
        <name>ATP</name>
        <dbReference type="ChEBI" id="CHEBI:30616"/>
    </ligand>
</feature>
<evidence type="ECO:0000256" key="3">
    <source>
        <dbReference type="ARBA" id="ARBA00016943"/>
    </source>
</evidence>
<dbReference type="PANTHER" id="PTHR10584">
    <property type="entry name" value="SUGAR KINASE"/>
    <property type="match status" value="1"/>
</dbReference>
<dbReference type="EMBL" id="BIFT01000001">
    <property type="protein sequence ID" value="GCE27284.1"/>
    <property type="molecule type" value="Genomic_DNA"/>
</dbReference>
<dbReference type="Proteomes" id="UP000287171">
    <property type="component" value="Unassembled WGS sequence"/>
</dbReference>
<keyword evidence="8 12" id="KW-0067">ATP-binding</keyword>
<proteinExistence type="inferred from homology"/>
<comment type="subcellular location">
    <subcellularLocation>
        <location evidence="12">Cytoplasm</location>
    </subcellularLocation>
</comment>
<keyword evidence="10 12" id="KW-0630">Potassium</keyword>
<evidence type="ECO:0000256" key="11">
    <source>
        <dbReference type="ARBA" id="ARBA00023277"/>
    </source>
</evidence>
<comment type="pathway">
    <text evidence="12">Carbohydrate metabolism; D-ribose degradation; D-ribose 5-phosphate from beta-D-ribopyranose: step 2/2.</text>
</comment>
<evidence type="ECO:0000256" key="5">
    <source>
        <dbReference type="ARBA" id="ARBA00022723"/>
    </source>
</evidence>
<feature type="active site" description="Proton acceptor" evidence="12">
    <location>
        <position position="253"/>
    </location>
</feature>
<comment type="similarity">
    <text evidence="1">Belongs to the carbohydrate kinase pfkB family.</text>
</comment>
<dbReference type="GO" id="GO:0005524">
    <property type="term" value="F:ATP binding"/>
    <property type="evidence" value="ECO:0007669"/>
    <property type="project" value="UniProtKB-UniRule"/>
</dbReference>
<dbReference type="InterPro" id="IPR029056">
    <property type="entry name" value="Ribokinase-like"/>
</dbReference>
<feature type="binding site" evidence="12">
    <location>
        <begin position="221"/>
        <end position="226"/>
    </location>
    <ligand>
        <name>ATP</name>
        <dbReference type="ChEBI" id="CHEBI:30616"/>
    </ligand>
</feature>
<protein>
    <recommendedName>
        <fullName evidence="3 12">Ribokinase</fullName>
        <shortName evidence="12">RK</shortName>
        <ecNumber evidence="2 12">2.7.1.15</ecNumber>
    </recommendedName>
</protein>
<keyword evidence="9 12" id="KW-0460">Magnesium</keyword>
<comment type="catalytic activity">
    <reaction evidence="12">
        <text>D-ribose + ATP = D-ribose 5-phosphate + ADP + H(+)</text>
        <dbReference type="Rhea" id="RHEA:13697"/>
        <dbReference type="ChEBI" id="CHEBI:15378"/>
        <dbReference type="ChEBI" id="CHEBI:30616"/>
        <dbReference type="ChEBI" id="CHEBI:47013"/>
        <dbReference type="ChEBI" id="CHEBI:78346"/>
        <dbReference type="ChEBI" id="CHEBI:456216"/>
        <dbReference type="EC" id="2.7.1.15"/>
    </reaction>
</comment>
<dbReference type="PROSITE" id="PS00583">
    <property type="entry name" value="PFKB_KINASES_1"/>
    <property type="match status" value="1"/>
</dbReference>
<feature type="binding site" evidence="12">
    <location>
        <position position="247"/>
    </location>
    <ligand>
        <name>K(+)</name>
        <dbReference type="ChEBI" id="CHEBI:29103"/>
    </ligand>
</feature>
<comment type="subunit">
    <text evidence="12">Homodimer.</text>
</comment>
<keyword evidence="6 12" id="KW-0547">Nucleotide-binding</keyword>
<keyword evidence="11 12" id="KW-0119">Carbohydrate metabolism</keyword>
<comment type="function">
    <text evidence="12">Catalyzes the phosphorylation of ribose at O-5 in a reaction requiring ATP and magnesium. The resulting D-ribose-5-phosphate can then be used either for sythesis of nucleotides, histidine, and tryptophan, or as a component of the pentose phosphate pathway.</text>
</comment>
<dbReference type="UniPathway" id="UPA00916">
    <property type="reaction ID" value="UER00889"/>
</dbReference>
<dbReference type="GO" id="GO:0019303">
    <property type="term" value="P:D-ribose catabolic process"/>
    <property type="evidence" value="ECO:0007669"/>
    <property type="project" value="UniProtKB-UniRule"/>
</dbReference>
<dbReference type="AlphaFoldDB" id="A0A402B7F0"/>
<keyword evidence="5 12" id="KW-0479">Metal-binding</keyword>
<evidence type="ECO:0000256" key="12">
    <source>
        <dbReference type="HAMAP-Rule" id="MF_01987"/>
    </source>
</evidence>
<evidence type="ECO:0000256" key="7">
    <source>
        <dbReference type="ARBA" id="ARBA00022777"/>
    </source>
</evidence>
<evidence type="ECO:0000256" key="10">
    <source>
        <dbReference type="ARBA" id="ARBA00022958"/>
    </source>
</evidence>
<feature type="binding site" evidence="12">
    <location>
        <position position="253"/>
    </location>
    <ligand>
        <name>substrate</name>
    </ligand>
</feature>
<reference evidence="15" key="1">
    <citation type="submission" date="2018-12" db="EMBL/GenBank/DDBJ databases">
        <title>Tengunoibacter tsumagoiensis gen. nov., sp. nov., Dictyobacter kobayashii sp. nov., D. alpinus sp. nov., and D. joshuensis sp. nov. and description of Dictyobacteraceae fam. nov. within the order Ktedonobacterales isolated from Tengu-no-mugimeshi.</title>
        <authorList>
            <person name="Wang C.M."/>
            <person name="Zheng Y."/>
            <person name="Sakai Y."/>
            <person name="Toyoda A."/>
            <person name="Minakuchi Y."/>
            <person name="Abe K."/>
            <person name="Yokota A."/>
            <person name="Yabe S."/>
        </authorList>
    </citation>
    <scope>NUCLEOTIDE SEQUENCE [LARGE SCALE GENOMIC DNA]</scope>
    <source>
        <strain evidence="15">Uno16</strain>
    </source>
</reference>
<dbReference type="GO" id="GO:0046872">
    <property type="term" value="F:metal ion binding"/>
    <property type="evidence" value="ECO:0007669"/>
    <property type="project" value="UniProtKB-KW"/>
</dbReference>
<gene>
    <name evidence="14" type="primary">rbsK_2</name>
    <name evidence="12" type="synonym">rbsK</name>
    <name evidence="14" type="ORF">KDA_27680</name>
</gene>
<evidence type="ECO:0000256" key="8">
    <source>
        <dbReference type="ARBA" id="ARBA00022840"/>
    </source>
</evidence>
<dbReference type="SUPFAM" id="SSF53613">
    <property type="entry name" value="Ribokinase-like"/>
    <property type="match status" value="1"/>
</dbReference>
<comment type="caution">
    <text evidence="14">The sequence shown here is derived from an EMBL/GenBank/DDBJ whole genome shotgun (WGS) entry which is preliminary data.</text>
</comment>
<evidence type="ECO:0000259" key="13">
    <source>
        <dbReference type="Pfam" id="PF00294"/>
    </source>
</evidence>
<dbReference type="HAMAP" id="MF_01987">
    <property type="entry name" value="Ribokinase"/>
    <property type="match status" value="1"/>
</dbReference>
<feature type="binding site" evidence="12">
    <location>
        <position position="141"/>
    </location>
    <ligand>
        <name>substrate</name>
    </ligand>
</feature>